<dbReference type="OrthoDB" id="9790031at2"/>
<dbReference type="SUPFAM" id="SSF56784">
    <property type="entry name" value="HAD-like"/>
    <property type="match status" value="1"/>
</dbReference>
<dbReference type="InterPro" id="IPR050582">
    <property type="entry name" value="HAD-like_SerB"/>
</dbReference>
<dbReference type="PANTHER" id="PTHR43344:SF2">
    <property type="entry name" value="PHOSPHOSERINE PHOSPHATASE"/>
    <property type="match status" value="1"/>
</dbReference>
<dbReference type="Gene3D" id="1.10.150.210">
    <property type="entry name" value="Phosphoserine phosphatase, domain 2"/>
    <property type="match status" value="1"/>
</dbReference>
<dbReference type="NCBIfam" id="TIGR01488">
    <property type="entry name" value="HAD-SF-IB"/>
    <property type="match status" value="1"/>
</dbReference>
<dbReference type="GO" id="GO:0005737">
    <property type="term" value="C:cytoplasm"/>
    <property type="evidence" value="ECO:0007669"/>
    <property type="project" value="TreeGrafter"/>
</dbReference>
<evidence type="ECO:0000256" key="2">
    <source>
        <dbReference type="ARBA" id="ARBA00005135"/>
    </source>
</evidence>
<evidence type="ECO:0000313" key="12">
    <source>
        <dbReference type="Proteomes" id="UP000183653"/>
    </source>
</evidence>
<comment type="pathway">
    <text evidence="2">Amino-acid biosynthesis; L-serine biosynthesis; L-serine from 3-phospho-D-glycerate: step 3/3.</text>
</comment>
<comment type="cofactor">
    <cofactor evidence="1">
        <name>Mg(2+)</name>
        <dbReference type="ChEBI" id="CHEBI:18420"/>
    </cofactor>
</comment>
<dbReference type="InterPro" id="IPR036412">
    <property type="entry name" value="HAD-like_sf"/>
</dbReference>
<dbReference type="Gene3D" id="3.40.50.1000">
    <property type="entry name" value="HAD superfamily/HAD-like"/>
    <property type="match status" value="1"/>
</dbReference>
<keyword evidence="5" id="KW-0479">Metal-binding</keyword>
<dbReference type="GO" id="GO:0000287">
    <property type="term" value="F:magnesium ion binding"/>
    <property type="evidence" value="ECO:0007669"/>
    <property type="project" value="TreeGrafter"/>
</dbReference>
<proteinExistence type="predicted"/>
<reference evidence="11 12" key="1">
    <citation type="submission" date="2016-10" db="EMBL/GenBank/DDBJ databases">
        <authorList>
            <person name="Varghese N."/>
            <person name="Submissions S."/>
        </authorList>
    </citation>
    <scope>NUCLEOTIDE SEQUENCE [LARGE SCALE GENOMIC DNA]</scope>
    <source>
        <strain evidence="11 12">BS2775</strain>
    </source>
</reference>
<dbReference type="Pfam" id="PF12710">
    <property type="entry name" value="HAD"/>
    <property type="match status" value="1"/>
</dbReference>
<evidence type="ECO:0000256" key="8">
    <source>
        <dbReference type="ARBA" id="ARBA00023299"/>
    </source>
</evidence>
<gene>
    <name evidence="11" type="ORF">SAMN04490197_4784</name>
</gene>
<dbReference type="GO" id="GO:0036424">
    <property type="term" value="F:L-phosphoserine phosphatase activity"/>
    <property type="evidence" value="ECO:0007669"/>
    <property type="project" value="TreeGrafter"/>
</dbReference>
<keyword evidence="7" id="KW-0460">Magnesium</keyword>
<evidence type="ECO:0000256" key="10">
    <source>
        <dbReference type="ARBA" id="ARBA00048523"/>
    </source>
</evidence>
<comment type="catalytic activity">
    <reaction evidence="10">
        <text>O-phospho-D-serine + H2O = D-serine + phosphate</text>
        <dbReference type="Rhea" id="RHEA:24873"/>
        <dbReference type="ChEBI" id="CHEBI:15377"/>
        <dbReference type="ChEBI" id="CHEBI:35247"/>
        <dbReference type="ChEBI" id="CHEBI:43474"/>
        <dbReference type="ChEBI" id="CHEBI:58680"/>
        <dbReference type="EC" id="3.1.3.3"/>
    </reaction>
</comment>
<sequence length="234" mass="26348">MTTTRDTHVIFDFDQTLVNHESTLEIVKSAIGESPNAQPMLEQLQLITPKALSGKASLWEMLSVMKMIPYIRKHHIQRYVDTIIGSLDPSLEQTMHDLQQEGTRVYILSGGYTECITPIAQSLNIDAHNVIANRLFWAGSRAMCPRPSPLINPGRGKSSIVQRWRKEGRLTGRALMVGDARSDYQVYADGWVDGFVCADYYTKQPMPEMSGHVLRADAPIQIHAHIQALMNERC</sequence>
<evidence type="ECO:0000256" key="3">
    <source>
        <dbReference type="ARBA" id="ARBA00012640"/>
    </source>
</evidence>
<keyword evidence="8" id="KW-0718">Serine biosynthesis</keyword>
<evidence type="ECO:0000313" key="11">
    <source>
        <dbReference type="EMBL" id="SDU31013.1"/>
    </source>
</evidence>
<comment type="catalytic activity">
    <reaction evidence="9">
        <text>O-phospho-L-serine + H2O = L-serine + phosphate</text>
        <dbReference type="Rhea" id="RHEA:21208"/>
        <dbReference type="ChEBI" id="CHEBI:15377"/>
        <dbReference type="ChEBI" id="CHEBI:33384"/>
        <dbReference type="ChEBI" id="CHEBI:43474"/>
        <dbReference type="ChEBI" id="CHEBI:57524"/>
        <dbReference type="EC" id="3.1.3.3"/>
    </reaction>
</comment>
<keyword evidence="6" id="KW-0378">Hydrolase</keyword>
<evidence type="ECO:0000256" key="1">
    <source>
        <dbReference type="ARBA" id="ARBA00001946"/>
    </source>
</evidence>
<keyword evidence="12" id="KW-1185">Reference proteome</keyword>
<organism evidence="11 12">
    <name type="scientific">Pseudomonas orientalis</name>
    <dbReference type="NCBI Taxonomy" id="76758"/>
    <lineage>
        <taxon>Bacteria</taxon>
        <taxon>Pseudomonadati</taxon>
        <taxon>Pseudomonadota</taxon>
        <taxon>Gammaproteobacteria</taxon>
        <taxon>Pseudomonadales</taxon>
        <taxon>Pseudomonadaceae</taxon>
        <taxon>Pseudomonas</taxon>
    </lineage>
</organism>
<dbReference type="EC" id="3.1.3.3" evidence="3"/>
<evidence type="ECO:0000256" key="4">
    <source>
        <dbReference type="ARBA" id="ARBA00022605"/>
    </source>
</evidence>
<evidence type="ECO:0000256" key="6">
    <source>
        <dbReference type="ARBA" id="ARBA00022801"/>
    </source>
</evidence>
<dbReference type="RefSeq" id="WP_057724549.1">
    <property type="nucleotide sequence ID" value="NZ_JYLM01000007.1"/>
</dbReference>
<dbReference type="EMBL" id="LT629782">
    <property type="protein sequence ID" value="SDU31013.1"/>
    <property type="molecule type" value="Genomic_DNA"/>
</dbReference>
<dbReference type="AlphaFoldDB" id="A0A1H2HGQ5"/>
<name>A0A1H2HGQ5_9PSED</name>
<dbReference type="InterPro" id="IPR023214">
    <property type="entry name" value="HAD_sf"/>
</dbReference>
<dbReference type="GO" id="GO:0006564">
    <property type="term" value="P:L-serine biosynthetic process"/>
    <property type="evidence" value="ECO:0007669"/>
    <property type="project" value="UniProtKB-KW"/>
</dbReference>
<evidence type="ECO:0000256" key="9">
    <source>
        <dbReference type="ARBA" id="ARBA00048138"/>
    </source>
</evidence>
<evidence type="ECO:0000256" key="5">
    <source>
        <dbReference type="ARBA" id="ARBA00022723"/>
    </source>
</evidence>
<evidence type="ECO:0000256" key="7">
    <source>
        <dbReference type="ARBA" id="ARBA00022842"/>
    </source>
</evidence>
<dbReference type="PANTHER" id="PTHR43344">
    <property type="entry name" value="PHOSPHOSERINE PHOSPHATASE"/>
    <property type="match status" value="1"/>
</dbReference>
<dbReference type="Proteomes" id="UP000183653">
    <property type="component" value="Chromosome I"/>
</dbReference>
<protein>
    <recommendedName>
        <fullName evidence="3">phosphoserine phosphatase</fullName>
        <ecNumber evidence="3">3.1.3.3</ecNumber>
    </recommendedName>
</protein>
<accession>A0A1H2HGQ5</accession>
<keyword evidence="4" id="KW-0028">Amino-acid biosynthesis</keyword>